<feature type="compositionally biased region" description="Low complexity" evidence="2">
    <location>
        <begin position="185"/>
        <end position="226"/>
    </location>
</feature>
<evidence type="ECO:0000313" key="5">
    <source>
        <dbReference type="EMBL" id="KIM41564.1"/>
    </source>
</evidence>
<dbReference type="GO" id="GO:0031505">
    <property type="term" value="P:fungal-type cell wall organization"/>
    <property type="evidence" value="ECO:0007669"/>
    <property type="project" value="TreeGrafter"/>
</dbReference>
<feature type="chain" id="PRO_5002173091" description="Yeast cell wall synthesis Kre9/Knh1-like N-terminal domain-containing protein" evidence="3">
    <location>
        <begin position="24"/>
        <end position="252"/>
    </location>
</feature>
<dbReference type="PANTHER" id="PTHR28154:SF1">
    <property type="entry name" value="CELL WALL SYNTHESIS PROTEIN KNH1-RELATED"/>
    <property type="match status" value="1"/>
</dbReference>
<feature type="domain" description="Yeast cell wall synthesis Kre9/Knh1-like N-terminal" evidence="4">
    <location>
        <begin position="29"/>
        <end position="120"/>
    </location>
</feature>
<feature type="signal peptide" evidence="3">
    <location>
        <begin position="1"/>
        <end position="23"/>
    </location>
</feature>
<dbReference type="EMBL" id="KN831780">
    <property type="protein sequence ID" value="KIM41564.1"/>
    <property type="molecule type" value="Genomic_DNA"/>
</dbReference>
<evidence type="ECO:0000256" key="3">
    <source>
        <dbReference type="SAM" id="SignalP"/>
    </source>
</evidence>
<reference evidence="6" key="2">
    <citation type="submission" date="2015-01" db="EMBL/GenBank/DDBJ databases">
        <title>Evolutionary Origins and Diversification of the Mycorrhizal Mutualists.</title>
        <authorList>
            <consortium name="DOE Joint Genome Institute"/>
            <consortium name="Mycorrhizal Genomics Consortium"/>
            <person name="Kohler A."/>
            <person name="Kuo A."/>
            <person name="Nagy L.G."/>
            <person name="Floudas D."/>
            <person name="Copeland A."/>
            <person name="Barry K.W."/>
            <person name="Cichocki N."/>
            <person name="Veneault-Fourrey C."/>
            <person name="LaButti K."/>
            <person name="Lindquist E.A."/>
            <person name="Lipzen A."/>
            <person name="Lundell T."/>
            <person name="Morin E."/>
            <person name="Murat C."/>
            <person name="Riley R."/>
            <person name="Ohm R."/>
            <person name="Sun H."/>
            <person name="Tunlid A."/>
            <person name="Henrissat B."/>
            <person name="Grigoriev I.V."/>
            <person name="Hibbett D.S."/>
            <person name="Martin F."/>
        </authorList>
    </citation>
    <scope>NUCLEOTIDE SEQUENCE [LARGE SCALE GENOMIC DNA]</scope>
    <source>
        <strain evidence="6">h7</strain>
    </source>
</reference>
<evidence type="ECO:0000256" key="2">
    <source>
        <dbReference type="SAM" id="MobiDB-lite"/>
    </source>
</evidence>
<dbReference type="InterPro" id="IPR045328">
    <property type="entry name" value="Kre9/Knh1"/>
</dbReference>
<accession>A0A0C3CBG9</accession>
<dbReference type="GO" id="GO:0005576">
    <property type="term" value="C:extracellular region"/>
    <property type="evidence" value="ECO:0007669"/>
    <property type="project" value="TreeGrafter"/>
</dbReference>
<dbReference type="Pfam" id="PF10342">
    <property type="entry name" value="Kre9_KNH"/>
    <property type="match status" value="1"/>
</dbReference>
<dbReference type="Proteomes" id="UP000053424">
    <property type="component" value="Unassembled WGS sequence"/>
</dbReference>
<sequence>MYPTFLALVLALIFMDAALLVDAGLYVIQPSQGSTCRGGESCTITWLDDGSRPLLSAIGLSTVGLYTGKQKLVQRIVPVDVTSTHSITFKPNPAAGPNSDSYYIAITSTTLKGNDSTPYSGFSPFFSLVGMSGSFDKPLPAATSNIPIPASLTRPAASGTTKTITVGTVPNTSLQPITTPSNFGASTSVSSSSTSSRLSTSISPSSSTPTAASASASTTPVSSGSVGGASRLSLPISLFSLAIFSATLTSLS</sequence>
<dbReference type="GO" id="GO:0042546">
    <property type="term" value="P:cell wall biogenesis"/>
    <property type="evidence" value="ECO:0007669"/>
    <property type="project" value="InterPro"/>
</dbReference>
<dbReference type="STRING" id="686832.A0A0C3CBG9"/>
<proteinExistence type="predicted"/>
<keyword evidence="1 3" id="KW-0732">Signal</keyword>
<organism evidence="5 6">
    <name type="scientific">Hebeloma cylindrosporum</name>
    <dbReference type="NCBI Taxonomy" id="76867"/>
    <lineage>
        <taxon>Eukaryota</taxon>
        <taxon>Fungi</taxon>
        <taxon>Dikarya</taxon>
        <taxon>Basidiomycota</taxon>
        <taxon>Agaricomycotina</taxon>
        <taxon>Agaricomycetes</taxon>
        <taxon>Agaricomycetidae</taxon>
        <taxon>Agaricales</taxon>
        <taxon>Agaricineae</taxon>
        <taxon>Hymenogastraceae</taxon>
        <taxon>Hebeloma</taxon>
    </lineage>
</organism>
<keyword evidence="6" id="KW-1185">Reference proteome</keyword>
<dbReference type="AlphaFoldDB" id="A0A0C3CBG9"/>
<evidence type="ECO:0000313" key="6">
    <source>
        <dbReference type="Proteomes" id="UP000053424"/>
    </source>
</evidence>
<dbReference type="HOGENOM" id="CLU_078855_0_1_1"/>
<evidence type="ECO:0000259" key="4">
    <source>
        <dbReference type="Pfam" id="PF10342"/>
    </source>
</evidence>
<dbReference type="OrthoDB" id="2432613at2759"/>
<dbReference type="PANTHER" id="PTHR28154">
    <property type="entry name" value="CELL WALL SYNTHESIS PROTEIN KNH1-RELATED"/>
    <property type="match status" value="1"/>
</dbReference>
<reference evidence="5 6" key="1">
    <citation type="submission" date="2014-04" db="EMBL/GenBank/DDBJ databases">
        <authorList>
            <consortium name="DOE Joint Genome Institute"/>
            <person name="Kuo A."/>
            <person name="Gay G."/>
            <person name="Dore J."/>
            <person name="Kohler A."/>
            <person name="Nagy L.G."/>
            <person name="Floudas D."/>
            <person name="Copeland A."/>
            <person name="Barry K.W."/>
            <person name="Cichocki N."/>
            <person name="Veneault-Fourrey C."/>
            <person name="LaButti K."/>
            <person name="Lindquist E.A."/>
            <person name="Lipzen A."/>
            <person name="Lundell T."/>
            <person name="Morin E."/>
            <person name="Murat C."/>
            <person name="Sun H."/>
            <person name="Tunlid A."/>
            <person name="Henrissat B."/>
            <person name="Grigoriev I.V."/>
            <person name="Hibbett D.S."/>
            <person name="Martin F."/>
            <person name="Nordberg H.P."/>
            <person name="Cantor M.N."/>
            <person name="Hua S.X."/>
        </authorList>
    </citation>
    <scope>NUCLEOTIDE SEQUENCE [LARGE SCALE GENOMIC DNA]</scope>
    <source>
        <strain evidence="6">h7</strain>
    </source>
</reference>
<feature type="compositionally biased region" description="Polar residues" evidence="2">
    <location>
        <begin position="158"/>
        <end position="184"/>
    </location>
</feature>
<feature type="region of interest" description="Disordered" evidence="2">
    <location>
        <begin position="150"/>
        <end position="226"/>
    </location>
</feature>
<name>A0A0C3CBG9_HEBCY</name>
<dbReference type="GO" id="GO:0006078">
    <property type="term" value="P:(1-&gt;6)-beta-D-glucan biosynthetic process"/>
    <property type="evidence" value="ECO:0007669"/>
    <property type="project" value="InterPro"/>
</dbReference>
<protein>
    <recommendedName>
        <fullName evidence="4">Yeast cell wall synthesis Kre9/Knh1-like N-terminal domain-containing protein</fullName>
    </recommendedName>
</protein>
<gene>
    <name evidence="5" type="ORF">M413DRAFT_151075</name>
</gene>
<evidence type="ECO:0000256" key="1">
    <source>
        <dbReference type="ARBA" id="ARBA00022729"/>
    </source>
</evidence>
<dbReference type="InterPro" id="IPR018466">
    <property type="entry name" value="Kre9/Knh1-like_N"/>
</dbReference>